<organism evidence="1">
    <name type="scientific">Siphoviridae sp. ctR0j7</name>
    <dbReference type="NCBI Taxonomy" id="2823580"/>
    <lineage>
        <taxon>Viruses</taxon>
        <taxon>Duplodnaviria</taxon>
        <taxon>Heunggongvirae</taxon>
        <taxon>Uroviricota</taxon>
        <taxon>Caudoviricetes</taxon>
    </lineage>
</organism>
<reference evidence="1" key="1">
    <citation type="journal article" date="2021" name="Proc. Natl. Acad. Sci. U.S.A.">
        <title>A Catalog of Tens of Thousands of Viruses from Human Metagenomes Reveals Hidden Associations with Chronic Diseases.</title>
        <authorList>
            <person name="Tisza M.J."/>
            <person name="Buck C.B."/>
        </authorList>
    </citation>
    <scope>NUCLEOTIDE SEQUENCE</scope>
    <source>
        <strain evidence="1">CtR0j7</strain>
    </source>
</reference>
<accession>A0A8S5LHN7</accession>
<name>A0A8S5LHN7_9CAUD</name>
<sequence length="36" mass="3816">MLSLQSTRAIFPPNHQGVGRGGLLRLASIPQSARSV</sequence>
<dbReference type="EMBL" id="BK014722">
    <property type="protein sequence ID" value="DAD69518.1"/>
    <property type="molecule type" value="Genomic_DNA"/>
</dbReference>
<proteinExistence type="predicted"/>
<evidence type="ECO:0000313" key="1">
    <source>
        <dbReference type="EMBL" id="DAD69518.1"/>
    </source>
</evidence>
<protein>
    <submittedName>
        <fullName evidence="1">Uncharacterized protein</fullName>
    </submittedName>
</protein>